<sequence>MTDIEVNAQFVTIKVPDDIDMSKPIPLRIARDEDFPNLGATTDGRRVFNSEEWAAKSMEMDGPEYKERQLKRMEAGRLVRAEVTENYDGWVTIDGTRTVTPKMSRSFWKSGVTNCRGRAWRMTKSHRSFRLGYFAALRVALISIWSLSSKATFRTSTTRMPEIFWWTKKNSGHSGIRGSKSRRVSPAISSTPRESLSLTANAMKQN</sequence>
<feature type="region of interest" description="Disordered" evidence="1">
    <location>
        <begin position="171"/>
        <end position="206"/>
    </location>
</feature>
<feature type="compositionally biased region" description="Polar residues" evidence="1">
    <location>
        <begin position="187"/>
        <end position="206"/>
    </location>
</feature>
<dbReference type="AlphaFoldDB" id="A0A7L5BKB1"/>
<organism evidence="2 3">
    <name type="scientific">Rhizobium oryzihabitans</name>
    <dbReference type="NCBI Taxonomy" id="2267833"/>
    <lineage>
        <taxon>Bacteria</taxon>
        <taxon>Pseudomonadati</taxon>
        <taxon>Pseudomonadota</taxon>
        <taxon>Alphaproteobacteria</taxon>
        <taxon>Hyphomicrobiales</taxon>
        <taxon>Rhizobiaceae</taxon>
        <taxon>Rhizobium/Agrobacterium group</taxon>
        <taxon>Rhizobium</taxon>
    </lineage>
</organism>
<reference evidence="2 3" key="1">
    <citation type="submission" date="2020-02" db="EMBL/GenBank/DDBJ databases">
        <title>Plant-Promoting Endophytic Bacterium Rhizobium oryzihabitans sp. nov., Isolated from the Root of Rice.</title>
        <authorList>
            <person name="zhao J."/>
            <person name="Zhang G."/>
        </authorList>
    </citation>
    <scope>NUCLEOTIDE SEQUENCE [LARGE SCALE GENOMIC DNA]</scope>
    <source>
        <strain evidence="2 3">M15</strain>
    </source>
</reference>
<evidence type="ECO:0000256" key="1">
    <source>
        <dbReference type="SAM" id="MobiDB-lite"/>
    </source>
</evidence>
<name>A0A7L5BKB1_9HYPH</name>
<evidence type="ECO:0000313" key="3">
    <source>
        <dbReference type="Proteomes" id="UP000464865"/>
    </source>
</evidence>
<accession>A0A7L5BKB1</accession>
<gene>
    <name evidence="2" type="ORF">G3A56_16050</name>
</gene>
<dbReference type="RefSeq" id="WP_164056558.1">
    <property type="nucleotide sequence ID" value="NZ_CP048632.1"/>
</dbReference>
<dbReference type="EMBL" id="CP048632">
    <property type="protein sequence ID" value="QIB39327.1"/>
    <property type="molecule type" value="Genomic_DNA"/>
</dbReference>
<evidence type="ECO:0000313" key="2">
    <source>
        <dbReference type="EMBL" id="QIB39327.1"/>
    </source>
</evidence>
<proteinExistence type="predicted"/>
<protein>
    <submittedName>
        <fullName evidence="2">Uncharacterized protein</fullName>
    </submittedName>
</protein>
<dbReference type="KEGG" id="roy:G3A56_16050"/>
<dbReference type="Proteomes" id="UP000464865">
    <property type="component" value="Chromosome M15-11"/>
</dbReference>
<keyword evidence="3" id="KW-1185">Reference proteome</keyword>